<comment type="subunit">
    <text evidence="2">Component of the Golgi-associated retrograde protein (GARP) complex.</text>
</comment>
<feature type="coiled-coil region" evidence="3">
    <location>
        <begin position="60"/>
        <end position="87"/>
    </location>
</feature>
<proteinExistence type="inferred from homology"/>
<reference evidence="4" key="1">
    <citation type="journal article" date="2020" name="J. Eukaryot. Microbiol.">
        <title>De novo Sequencing, Assembly and Annotation of the Transcriptome for the Free-Living Testate Amoeba Arcella intermedia.</title>
        <authorList>
            <person name="Ribeiro G.M."/>
            <person name="Porfirio-Sousa A.L."/>
            <person name="Maurer-Alcala X.X."/>
            <person name="Katz L.A."/>
            <person name="Lahr D.J.G."/>
        </authorList>
    </citation>
    <scope>NUCLEOTIDE SEQUENCE</scope>
</reference>
<comment type="function">
    <text evidence="2">Acts as component of the GARP complex that is involved in retrograde transport from early and late endosomes to the trans-Golgi network (TGN).</text>
</comment>
<evidence type="ECO:0000313" key="4">
    <source>
        <dbReference type="EMBL" id="NDV39989.1"/>
    </source>
</evidence>
<keyword evidence="2" id="KW-0653">Protein transport</keyword>
<dbReference type="GO" id="GO:0007041">
    <property type="term" value="P:lysosomal transport"/>
    <property type="evidence" value="ECO:0007669"/>
    <property type="project" value="TreeGrafter"/>
</dbReference>
<dbReference type="AlphaFoldDB" id="A0A6B2LRZ4"/>
<dbReference type="GO" id="GO:0015031">
    <property type="term" value="P:protein transport"/>
    <property type="evidence" value="ECO:0007669"/>
    <property type="project" value="UniProtKB-UniRule"/>
</dbReference>
<keyword evidence="2" id="KW-0813">Transport</keyword>
<dbReference type="GO" id="GO:0048193">
    <property type="term" value="P:Golgi vesicle transport"/>
    <property type="evidence" value="ECO:0007669"/>
    <property type="project" value="TreeGrafter"/>
</dbReference>
<accession>A0A6B2LRZ4</accession>
<dbReference type="GO" id="GO:0007030">
    <property type="term" value="P:Golgi organization"/>
    <property type="evidence" value="ECO:0007669"/>
    <property type="project" value="UniProtKB-UniRule"/>
</dbReference>
<keyword evidence="3" id="KW-0175">Coiled coil</keyword>
<sequence length="110" mass="12573">MDSKAFDAPRYFKNMLQTKKFEELRSTDIDLKSEIKSLDGNMKTLVHNNYKKFIIAADTINKMNKNIEGMEAEMLNLQRNIEKIEASSNVVTHHISPKCGQIETTTPIPS</sequence>
<evidence type="ECO:0000256" key="3">
    <source>
        <dbReference type="SAM" id="Coils"/>
    </source>
</evidence>
<protein>
    <recommendedName>
        <fullName evidence="2">Vacuolar protein sorting-associated protein 51 homolog</fullName>
    </recommendedName>
</protein>
<dbReference type="GO" id="GO:1990745">
    <property type="term" value="C:EARP complex"/>
    <property type="evidence" value="ECO:0007669"/>
    <property type="project" value="TreeGrafter"/>
</dbReference>
<dbReference type="Pfam" id="PF08700">
    <property type="entry name" value="VPS51_Exo84_N"/>
    <property type="match status" value="1"/>
</dbReference>
<dbReference type="GO" id="GO:0016020">
    <property type="term" value="C:membrane"/>
    <property type="evidence" value="ECO:0007669"/>
    <property type="project" value="TreeGrafter"/>
</dbReference>
<dbReference type="EMBL" id="GIBP01011020">
    <property type="protein sequence ID" value="NDV39989.1"/>
    <property type="molecule type" value="Transcribed_RNA"/>
</dbReference>
<comment type="similarity">
    <text evidence="1 2">Belongs to the VPS51 family.</text>
</comment>
<dbReference type="PANTHER" id="PTHR15954">
    <property type="entry name" value="VACUOLAR PROTEIN SORTING-ASSOCIATED PROTEIN 51 HOMOLOG"/>
    <property type="match status" value="1"/>
</dbReference>
<dbReference type="GO" id="GO:0042147">
    <property type="term" value="P:retrograde transport, endosome to Golgi"/>
    <property type="evidence" value="ECO:0007669"/>
    <property type="project" value="UniProtKB-UniRule"/>
</dbReference>
<name>A0A6B2LRZ4_9EUKA</name>
<comment type="subcellular location">
    <subcellularLocation>
        <location evidence="2">Golgi apparatus</location>
        <location evidence="2">trans-Golgi network</location>
    </subcellularLocation>
</comment>
<dbReference type="GO" id="GO:0032456">
    <property type="term" value="P:endocytic recycling"/>
    <property type="evidence" value="ECO:0007669"/>
    <property type="project" value="TreeGrafter"/>
</dbReference>
<dbReference type="InterPro" id="IPR014812">
    <property type="entry name" value="Vps51"/>
</dbReference>
<evidence type="ECO:0000256" key="2">
    <source>
        <dbReference type="RuleBase" id="RU368010"/>
    </source>
</evidence>
<evidence type="ECO:0000256" key="1">
    <source>
        <dbReference type="ARBA" id="ARBA00006080"/>
    </source>
</evidence>
<dbReference type="GO" id="GO:0005829">
    <property type="term" value="C:cytosol"/>
    <property type="evidence" value="ECO:0007669"/>
    <property type="project" value="GOC"/>
</dbReference>
<keyword evidence="2" id="KW-0445">Lipid transport</keyword>
<dbReference type="GO" id="GO:0000938">
    <property type="term" value="C:GARP complex"/>
    <property type="evidence" value="ECO:0007669"/>
    <property type="project" value="UniProtKB-UniRule"/>
</dbReference>
<dbReference type="GO" id="GO:0006869">
    <property type="term" value="P:lipid transport"/>
    <property type="evidence" value="ECO:0007669"/>
    <property type="project" value="UniProtKB-UniRule"/>
</dbReference>
<keyword evidence="2" id="KW-0333">Golgi apparatus</keyword>
<dbReference type="PANTHER" id="PTHR15954:SF4">
    <property type="entry name" value="VACUOLAR PROTEIN SORTING-ASSOCIATED PROTEIN 51 HOMOLOG"/>
    <property type="match status" value="1"/>
</dbReference>
<organism evidence="4">
    <name type="scientific">Arcella intermedia</name>
    <dbReference type="NCBI Taxonomy" id="1963864"/>
    <lineage>
        <taxon>Eukaryota</taxon>
        <taxon>Amoebozoa</taxon>
        <taxon>Tubulinea</taxon>
        <taxon>Elardia</taxon>
        <taxon>Arcellinida</taxon>
        <taxon>Sphaerothecina</taxon>
        <taxon>Arcellidae</taxon>
        <taxon>Arcella</taxon>
    </lineage>
</organism>